<dbReference type="SUPFAM" id="SSF50129">
    <property type="entry name" value="GroES-like"/>
    <property type="match status" value="1"/>
</dbReference>
<dbReference type="Proteomes" id="UP000027920">
    <property type="component" value="Unassembled WGS sequence"/>
</dbReference>
<dbReference type="EMBL" id="AMGV01000004">
    <property type="protein sequence ID" value="KEF58359.1"/>
    <property type="molecule type" value="Genomic_DNA"/>
</dbReference>
<dbReference type="PANTHER" id="PTHR42940">
    <property type="entry name" value="ALCOHOL DEHYDROGENASE 1-RELATED"/>
    <property type="match status" value="1"/>
</dbReference>
<evidence type="ECO:0000313" key="10">
    <source>
        <dbReference type="Proteomes" id="UP000027920"/>
    </source>
</evidence>
<dbReference type="CDD" id="cd08297">
    <property type="entry name" value="CAD3"/>
    <property type="match status" value="1"/>
</dbReference>
<evidence type="ECO:0000313" key="9">
    <source>
        <dbReference type="EMBL" id="KEF58359.1"/>
    </source>
</evidence>
<dbReference type="FunFam" id="3.40.50.720:FF:000039">
    <property type="entry name" value="Alcohol dehydrogenase AdhP"/>
    <property type="match status" value="1"/>
</dbReference>
<comment type="caution">
    <text evidence="9">The sequence shown here is derived from an EMBL/GenBank/DDBJ whole genome shotgun (WGS) entry which is preliminary data.</text>
</comment>
<dbReference type="Pfam" id="PF00107">
    <property type="entry name" value="ADH_zinc_N"/>
    <property type="match status" value="1"/>
</dbReference>
<dbReference type="OrthoDB" id="1879366at2759"/>
<dbReference type="PANTHER" id="PTHR42940:SF5">
    <property type="entry name" value="ALCOHOL DEHYDROGENASE 2"/>
    <property type="match status" value="1"/>
</dbReference>
<dbReference type="InterPro" id="IPR013154">
    <property type="entry name" value="ADH-like_N"/>
</dbReference>
<reference evidence="9 10" key="1">
    <citation type="submission" date="2013-03" db="EMBL/GenBank/DDBJ databases">
        <title>The Genome Sequence of Exophiala aquamarina CBS 119918.</title>
        <authorList>
            <consortium name="The Broad Institute Genomics Platform"/>
            <person name="Cuomo C."/>
            <person name="de Hoog S."/>
            <person name="Gorbushina A."/>
            <person name="Walker B."/>
            <person name="Young S.K."/>
            <person name="Zeng Q."/>
            <person name="Gargeya S."/>
            <person name="Fitzgerald M."/>
            <person name="Haas B."/>
            <person name="Abouelleil A."/>
            <person name="Allen A.W."/>
            <person name="Alvarado L."/>
            <person name="Arachchi H.M."/>
            <person name="Berlin A.M."/>
            <person name="Chapman S.B."/>
            <person name="Gainer-Dewar J."/>
            <person name="Goldberg J."/>
            <person name="Griggs A."/>
            <person name="Gujja S."/>
            <person name="Hansen M."/>
            <person name="Howarth C."/>
            <person name="Imamovic A."/>
            <person name="Ireland A."/>
            <person name="Larimer J."/>
            <person name="McCowan C."/>
            <person name="Murphy C."/>
            <person name="Pearson M."/>
            <person name="Poon T.W."/>
            <person name="Priest M."/>
            <person name="Roberts A."/>
            <person name="Saif S."/>
            <person name="Shea T."/>
            <person name="Sisk P."/>
            <person name="Sykes S."/>
            <person name="Wortman J."/>
            <person name="Nusbaum C."/>
            <person name="Birren B."/>
        </authorList>
    </citation>
    <scope>NUCLEOTIDE SEQUENCE [LARGE SCALE GENOMIC DNA]</scope>
    <source>
        <strain evidence="9 10">CBS 119918</strain>
    </source>
</reference>
<keyword evidence="3 7" id="KW-0479">Metal-binding</keyword>
<evidence type="ECO:0000259" key="8">
    <source>
        <dbReference type="SMART" id="SM00829"/>
    </source>
</evidence>
<dbReference type="Pfam" id="PF08240">
    <property type="entry name" value="ADH_N"/>
    <property type="match status" value="1"/>
</dbReference>
<dbReference type="HOGENOM" id="CLU_026673_20_1_1"/>
<keyword evidence="10" id="KW-1185">Reference proteome</keyword>
<evidence type="ECO:0000256" key="5">
    <source>
        <dbReference type="ARBA" id="ARBA00023002"/>
    </source>
</evidence>
<dbReference type="InterPro" id="IPR002328">
    <property type="entry name" value="ADH_Zn_CS"/>
</dbReference>
<evidence type="ECO:0000256" key="1">
    <source>
        <dbReference type="ARBA" id="ARBA00001947"/>
    </source>
</evidence>
<evidence type="ECO:0000256" key="2">
    <source>
        <dbReference type="ARBA" id="ARBA00008072"/>
    </source>
</evidence>
<keyword evidence="6" id="KW-0520">NAD</keyword>
<dbReference type="InterPro" id="IPR013149">
    <property type="entry name" value="ADH-like_C"/>
</dbReference>
<name>A0A072PE48_9EURO</name>
<sequence length="356" mass="38272">MSTSASLPKRQRAIVIENPGREAQITIQDVDVPEFGGEDVLIRVTHSGICHADLAFAFDEWHQLGFGLENSKTPGHEGVGEVVAVGHKVTNLKVGDRAGTKWLRSVCGKCNYCQEGMENLCWQRKLYGHSTPGSFQQYITSPGTFTPKIPAEISDEEAGPLLCAGVTMFRALKISKARPGDCVVIIGAGGGLGHLGIRFAKKMGIRTVGIDGGDKKEFCESLGIDHFVDFTKTEDVPLSVRRITGDGAHAVLVAIGSRTAYIQAAEMLRPAGMLVCIGLPPESLAGPLHVIDIITHGYFVTGVNASSLKEVQETLEFAAKHDVRPVVKVLPLDKAADAFQLLKNGRALGRIVLDLR</sequence>
<evidence type="ECO:0000256" key="7">
    <source>
        <dbReference type="RuleBase" id="RU361277"/>
    </source>
</evidence>
<dbReference type="InterPro" id="IPR020843">
    <property type="entry name" value="ER"/>
</dbReference>
<protein>
    <recommendedName>
        <fullName evidence="8">Enoyl reductase (ER) domain-containing protein</fullName>
    </recommendedName>
</protein>
<comment type="cofactor">
    <cofactor evidence="1 7">
        <name>Zn(2+)</name>
        <dbReference type="ChEBI" id="CHEBI:29105"/>
    </cofactor>
</comment>
<dbReference type="InterPro" id="IPR036291">
    <property type="entry name" value="NAD(P)-bd_dom_sf"/>
</dbReference>
<dbReference type="GO" id="GO:0005737">
    <property type="term" value="C:cytoplasm"/>
    <property type="evidence" value="ECO:0007669"/>
    <property type="project" value="TreeGrafter"/>
</dbReference>
<dbReference type="Gene3D" id="3.90.180.10">
    <property type="entry name" value="Medium-chain alcohol dehydrogenases, catalytic domain"/>
    <property type="match status" value="1"/>
</dbReference>
<organism evidence="9 10">
    <name type="scientific">Exophiala aquamarina CBS 119918</name>
    <dbReference type="NCBI Taxonomy" id="1182545"/>
    <lineage>
        <taxon>Eukaryota</taxon>
        <taxon>Fungi</taxon>
        <taxon>Dikarya</taxon>
        <taxon>Ascomycota</taxon>
        <taxon>Pezizomycotina</taxon>
        <taxon>Eurotiomycetes</taxon>
        <taxon>Chaetothyriomycetidae</taxon>
        <taxon>Chaetothyriales</taxon>
        <taxon>Herpotrichiellaceae</taxon>
        <taxon>Exophiala</taxon>
    </lineage>
</organism>
<keyword evidence="4 7" id="KW-0862">Zinc</keyword>
<accession>A0A072PE48</accession>
<dbReference type="InterPro" id="IPR011032">
    <property type="entry name" value="GroES-like_sf"/>
</dbReference>
<dbReference type="AlphaFoldDB" id="A0A072PE48"/>
<evidence type="ECO:0000256" key="4">
    <source>
        <dbReference type="ARBA" id="ARBA00022833"/>
    </source>
</evidence>
<dbReference type="GO" id="GO:0004022">
    <property type="term" value="F:alcohol dehydrogenase (NAD+) activity"/>
    <property type="evidence" value="ECO:0007669"/>
    <property type="project" value="TreeGrafter"/>
</dbReference>
<keyword evidence="5" id="KW-0560">Oxidoreductase</keyword>
<dbReference type="VEuPathDB" id="FungiDB:A1O9_06285"/>
<dbReference type="SMART" id="SM00829">
    <property type="entry name" value="PKS_ER"/>
    <property type="match status" value="1"/>
</dbReference>
<gene>
    <name evidence="9" type="ORF">A1O9_06285</name>
</gene>
<evidence type="ECO:0000256" key="6">
    <source>
        <dbReference type="ARBA" id="ARBA00023027"/>
    </source>
</evidence>
<dbReference type="STRING" id="1182545.A0A072PE48"/>
<feature type="domain" description="Enoyl reductase (ER)" evidence="8">
    <location>
        <begin position="20"/>
        <end position="353"/>
    </location>
</feature>
<dbReference type="SUPFAM" id="SSF51735">
    <property type="entry name" value="NAD(P)-binding Rossmann-fold domains"/>
    <property type="match status" value="1"/>
</dbReference>
<dbReference type="GeneID" id="25281202"/>
<comment type="similarity">
    <text evidence="2 7">Belongs to the zinc-containing alcohol dehydrogenase family.</text>
</comment>
<dbReference type="Gene3D" id="3.40.50.720">
    <property type="entry name" value="NAD(P)-binding Rossmann-like Domain"/>
    <property type="match status" value="1"/>
</dbReference>
<dbReference type="PROSITE" id="PS00059">
    <property type="entry name" value="ADH_ZINC"/>
    <property type="match status" value="1"/>
</dbReference>
<proteinExistence type="inferred from homology"/>
<dbReference type="RefSeq" id="XP_013260949.1">
    <property type="nucleotide sequence ID" value="XM_013405495.1"/>
</dbReference>
<dbReference type="GO" id="GO:0008270">
    <property type="term" value="F:zinc ion binding"/>
    <property type="evidence" value="ECO:0007669"/>
    <property type="project" value="InterPro"/>
</dbReference>
<evidence type="ECO:0000256" key="3">
    <source>
        <dbReference type="ARBA" id="ARBA00022723"/>
    </source>
</evidence>